<feature type="binding site" evidence="11">
    <location>
        <position position="125"/>
    </location>
    <ligand>
        <name>FMN</name>
        <dbReference type="ChEBI" id="CHEBI:58210"/>
    </ligand>
</feature>
<keyword evidence="6 11" id="KW-0460">Magnesium</keyword>
<dbReference type="HAMAP" id="MF_00354">
    <property type="entry name" value="Idi_2"/>
    <property type="match status" value="1"/>
</dbReference>
<dbReference type="InterPro" id="IPR013785">
    <property type="entry name" value="Aldolase_TIM"/>
</dbReference>
<protein>
    <recommendedName>
        <fullName evidence="11">Isopentenyl-diphosphate delta-isomerase</fullName>
        <shortName evidence="11">IPP isomerase</shortName>
        <ecNumber evidence="11">5.3.3.2</ecNumber>
    </recommendedName>
    <alternativeName>
        <fullName evidence="11">Isopentenyl diphosphate:dimethylallyl diphosphate isomerase</fullName>
    </alternativeName>
    <alternativeName>
        <fullName evidence="11">Isopentenyl pyrophosphate isomerase</fullName>
    </alternativeName>
    <alternativeName>
        <fullName evidence="11">Type 2 isopentenyl diphosphate isomerase</fullName>
        <shortName evidence="11">IDI-2</shortName>
    </alternativeName>
</protein>
<evidence type="ECO:0000313" key="14">
    <source>
        <dbReference type="Proteomes" id="UP000070344"/>
    </source>
</evidence>
<feature type="binding site" evidence="11">
    <location>
        <position position="160"/>
    </location>
    <ligand>
        <name>substrate</name>
    </ligand>
</feature>
<feature type="binding site" evidence="11">
    <location>
        <begin position="8"/>
        <end position="9"/>
    </location>
    <ligand>
        <name>substrate</name>
    </ligand>
</feature>
<feature type="domain" description="FMN-dependent dehydrogenase" evidence="12">
    <location>
        <begin position="174"/>
        <end position="334"/>
    </location>
</feature>
<organism evidence="13 14">
    <name type="scientific">candidate division MSBL1 archaeon SCGC-AAA259O05</name>
    <dbReference type="NCBI Taxonomy" id="1698271"/>
    <lineage>
        <taxon>Archaea</taxon>
        <taxon>Methanobacteriati</taxon>
        <taxon>Methanobacteriota</taxon>
        <taxon>candidate division MSBL1</taxon>
    </lineage>
</organism>
<comment type="subunit">
    <text evidence="10 11">Homooctamer. Dimer of tetramers.</text>
</comment>
<feature type="domain" description="FMN-dependent dehydrogenase" evidence="12">
    <location>
        <begin position="4"/>
        <end position="97"/>
    </location>
</feature>
<feature type="binding site" evidence="11">
    <location>
        <begin position="269"/>
        <end position="271"/>
    </location>
    <ligand>
        <name>FMN</name>
        <dbReference type="ChEBI" id="CHEBI:58210"/>
    </ligand>
</feature>
<name>A0A133V451_9EURY</name>
<reference evidence="13 14" key="1">
    <citation type="journal article" date="2016" name="Sci. Rep.">
        <title>Metabolic traits of an uncultured archaeal lineage -MSBL1- from brine pools of the Red Sea.</title>
        <authorList>
            <person name="Mwirichia R."/>
            <person name="Alam I."/>
            <person name="Rashid M."/>
            <person name="Vinu M."/>
            <person name="Ba-Alawi W."/>
            <person name="Anthony Kamau A."/>
            <person name="Kamanda Ngugi D."/>
            <person name="Goker M."/>
            <person name="Klenk H.P."/>
            <person name="Bajic V."/>
            <person name="Stingl U."/>
        </authorList>
    </citation>
    <scope>NUCLEOTIDE SEQUENCE [LARGE SCALE GENOMIC DNA]</scope>
    <source>
        <strain evidence="13">SCGC-AAA259O05</strain>
    </source>
</reference>
<comment type="caution">
    <text evidence="13">The sequence shown here is derived from an EMBL/GenBank/DDBJ whole genome shotgun (WGS) entry which is preliminary data.</text>
</comment>
<dbReference type="PANTHER" id="PTHR43665:SF1">
    <property type="entry name" value="ISOPENTENYL-DIPHOSPHATE DELTA-ISOMERASE"/>
    <property type="match status" value="1"/>
</dbReference>
<dbReference type="EMBL" id="LHXV01000020">
    <property type="protein sequence ID" value="KXB01228.1"/>
    <property type="molecule type" value="Genomic_DNA"/>
</dbReference>
<comment type="caution">
    <text evidence="11">Lacks conserved residue(s) required for the propagation of feature annotation.</text>
</comment>
<keyword evidence="2 11" id="KW-0963">Cytoplasm</keyword>
<feature type="binding site" evidence="11">
    <location>
        <position position="97"/>
    </location>
    <ligand>
        <name>FMN</name>
        <dbReference type="ChEBI" id="CHEBI:58210"/>
    </ligand>
</feature>
<keyword evidence="5 11" id="KW-0479">Metal-binding</keyword>
<evidence type="ECO:0000259" key="12">
    <source>
        <dbReference type="Pfam" id="PF01070"/>
    </source>
</evidence>
<keyword evidence="8 11" id="KW-0414">Isoprene biosynthesis</keyword>
<feature type="binding site" evidence="11">
    <location>
        <position position="66"/>
    </location>
    <ligand>
        <name>FMN</name>
        <dbReference type="ChEBI" id="CHEBI:58210"/>
    </ligand>
</feature>
<dbReference type="Pfam" id="PF01070">
    <property type="entry name" value="FMN_dh"/>
    <property type="match status" value="2"/>
</dbReference>
<evidence type="ECO:0000256" key="7">
    <source>
        <dbReference type="ARBA" id="ARBA00022857"/>
    </source>
</evidence>
<evidence type="ECO:0000256" key="11">
    <source>
        <dbReference type="HAMAP-Rule" id="MF_00354"/>
    </source>
</evidence>
<evidence type="ECO:0000256" key="8">
    <source>
        <dbReference type="ARBA" id="ARBA00023229"/>
    </source>
</evidence>
<evidence type="ECO:0000313" key="13">
    <source>
        <dbReference type="EMBL" id="KXB01228.1"/>
    </source>
</evidence>
<gene>
    <name evidence="11" type="primary">fni</name>
    <name evidence="13" type="ORF">AKJ41_02255</name>
</gene>
<dbReference type="PATRIC" id="fig|1698271.3.peg.574"/>
<evidence type="ECO:0000256" key="4">
    <source>
        <dbReference type="ARBA" id="ARBA00022643"/>
    </source>
</evidence>
<evidence type="ECO:0000256" key="10">
    <source>
        <dbReference type="ARBA" id="ARBA00025810"/>
    </source>
</evidence>
<dbReference type="InterPro" id="IPR011179">
    <property type="entry name" value="IPdP_isomerase"/>
</dbReference>
<dbReference type="EC" id="5.3.3.2" evidence="11"/>
<keyword evidence="4 11" id="KW-0288">FMN</keyword>
<feature type="binding site" evidence="11">
    <location>
        <position position="192"/>
    </location>
    <ligand>
        <name>FMN</name>
        <dbReference type="ChEBI" id="CHEBI:58210"/>
    </ligand>
</feature>
<dbReference type="AlphaFoldDB" id="A0A133V451"/>
<comment type="similarity">
    <text evidence="11">Belongs to the IPP isomerase type 2 family.</text>
</comment>
<evidence type="ECO:0000256" key="9">
    <source>
        <dbReference type="ARBA" id="ARBA00023235"/>
    </source>
</evidence>
<comment type="subcellular location">
    <subcellularLocation>
        <location evidence="11">Cytoplasm</location>
    </subcellularLocation>
</comment>
<dbReference type="GO" id="GO:0070402">
    <property type="term" value="F:NADPH binding"/>
    <property type="evidence" value="ECO:0007669"/>
    <property type="project" value="UniProtKB-UniRule"/>
</dbReference>
<evidence type="ECO:0000256" key="1">
    <source>
        <dbReference type="ARBA" id="ARBA00001917"/>
    </source>
</evidence>
<keyword evidence="14" id="KW-1185">Reference proteome</keyword>
<keyword evidence="9 11" id="KW-0413">Isomerase</keyword>
<feature type="binding site" evidence="11">
    <location>
        <position position="222"/>
    </location>
    <ligand>
        <name>FMN</name>
        <dbReference type="ChEBI" id="CHEBI:58210"/>
    </ligand>
</feature>
<dbReference type="SMART" id="SM01240">
    <property type="entry name" value="IMPDH"/>
    <property type="match status" value="1"/>
</dbReference>
<comment type="function">
    <text evidence="11">Involved in the biosynthesis of isoprenoids. Catalyzes the 1,3-allylic rearrangement of the homoallylic substrate isopentenyl (IPP) to its allylic isomer, dimethylallyl diphosphate (DMAPP).</text>
</comment>
<feature type="binding site" evidence="11">
    <location>
        <begin position="97"/>
        <end position="99"/>
    </location>
    <ligand>
        <name>substrate</name>
    </ligand>
</feature>
<comment type="catalytic activity">
    <reaction evidence="11">
        <text>isopentenyl diphosphate = dimethylallyl diphosphate</text>
        <dbReference type="Rhea" id="RHEA:23284"/>
        <dbReference type="ChEBI" id="CHEBI:57623"/>
        <dbReference type="ChEBI" id="CHEBI:128769"/>
        <dbReference type="EC" id="5.3.3.2"/>
    </reaction>
</comment>
<proteinExistence type="inferred from homology"/>
<dbReference type="GO" id="GO:0005737">
    <property type="term" value="C:cytoplasm"/>
    <property type="evidence" value="ECO:0007669"/>
    <property type="project" value="UniProtKB-SubCell"/>
</dbReference>
<dbReference type="CDD" id="cd02811">
    <property type="entry name" value="IDI-2_FMN"/>
    <property type="match status" value="1"/>
</dbReference>
<evidence type="ECO:0000256" key="2">
    <source>
        <dbReference type="ARBA" id="ARBA00022490"/>
    </source>
</evidence>
<dbReference type="Gene3D" id="3.20.20.70">
    <property type="entry name" value="Aldolase class I"/>
    <property type="match status" value="1"/>
</dbReference>
<dbReference type="InterPro" id="IPR000262">
    <property type="entry name" value="FMN-dep_DH"/>
</dbReference>
<sequence>MTDETPERKLDHIKTCLEKDVEARFGTTGFEDIELVHQASPEIDLEEIELSSSFFGKKLDAPVIVSPMTGGHERGREINVNLARGAQELNVGLAVGSQRAGIENPNLEETYKVREEAPDILLLGNLGVPQLNQDYGPEKVEKAIEMIDADGLGLHFNPLQEAIQPEGETNFEGTLEKVSDIISQIKDPIYLKETGAGITASLASEFVRAGAEAIDVSGLGGTSWAGVETVREKSTTRAGEVFWDWGLPTSVSTAEVSETVNIPVISSGGIRSGLDAAKAMALGAELVGVGLPLFRVSVEGQNAVIEWLEEFIQEIRIAMFLTGSRNIEELQETSLIIKGDTRERFVSRGLDLEKYER</sequence>
<dbReference type="GO" id="GO:0004452">
    <property type="term" value="F:isopentenyl-diphosphate delta-isomerase activity"/>
    <property type="evidence" value="ECO:0007669"/>
    <property type="project" value="UniProtKB-UniRule"/>
</dbReference>
<dbReference type="GO" id="GO:0008299">
    <property type="term" value="P:isoprenoid biosynthetic process"/>
    <property type="evidence" value="ECO:0007669"/>
    <property type="project" value="UniProtKB-UniRule"/>
</dbReference>
<feature type="binding site" evidence="11">
    <location>
        <position position="217"/>
    </location>
    <ligand>
        <name>FMN</name>
        <dbReference type="ChEBI" id="CHEBI:58210"/>
    </ligand>
</feature>
<dbReference type="SUPFAM" id="SSF51395">
    <property type="entry name" value="FMN-linked oxidoreductases"/>
    <property type="match status" value="1"/>
</dbReference>
<dbReference type="GO" id="GO:0010181">
    <property type="term" value="F:FMN binding"/>
    <property type="evidence" value="ECO:0007669"/>
    <property type="project" value="UniProtKB-UniRule"/>
</dbReference>
<accession>A0A133V451</accession>
<dbReference type="NCBIfam" id="TIGR02151">
    <property type="entry name" value="IPP_isom_2"/>
    <property type="match status" value="1"/>
</dbReference>
<comment type="cofactor">
    <cofactor evidence="11">
        <name>NADPH</name>
        <dbReference type="ChEBI" id="CHEBI:57783"/>
    </cofactor>
</comment>
<feature type="binding site" evidence="11">
    <location>
        <position position="161"/>
    </location>
    <ligand>
        <name>Mg(2+)</name>
        <dbReference type="ChEBI" id="CHEBI:18420"/>
    </ligand>
</feature>
<evidence type="ECO:0000256" key="6">
    <source>
        <dbReference type="ARBA" id="ARBA00022842"/>
    </source>
</evidence>
<dbReference type="GO" id="GO:0000287">
    <property type="term" value="F:magnesium ion binding"/>
    <property type="evidence" value="ECO:0007669"/>
    <property type="project" value="UniProtKB-UniRule"/>
</dbReference>
<dbReference type="PANTHER" id="PTHR43665">
    <property type="entry name" value="ISOPENTENYL-DIPHOSPHATE DELTA-ISOMERASE"/>
    <property type="match status" value="1"/>
</dbReference>
<comment type="cofactor">
    <cofactor evidence="1 11">
        <name>FMN</name>
        <dbReference type="ChEBI" id="CHEBI:58210"/>
    </cofactor>
</comment>
<evidence type="ECO:0000256" key="5">
    <source>
        <dbReference type="ARBA" id="ARBA00022723"/>
    </source>
</evidence>
<keyword evidence="3 11" id="KW-0285">Flavoprotein</keyword>
<dbReference type="PIRSF" id="PIRSF003314">
    <property type="entry name" value="IPP_isomerase"/>
    <property type="match status" value="1"/>
</dbReference>
<dbReference type="Proteomes" id="UP000070344">
    <property type="component" value="Unassembled WGS sequence"/>
</dbReference>
<comment type="cofactor">
    <cofactor evidence="11">
        <name>Mg(2+)</name>
        <dbReference type="ChEBI" id="CHEBI:18420"/>
    </cofactor>
</comment>
<evidence type="ECO:0000256" key="3">
    <source>
        <dbReference type="ARBA" id="ARBA00022630"/>
    </source>
</evidence>
<keyword evidence="7 11" id="KW-0521">NADP</keyword>
<dbReference type="GO" id="GO:0016491">
    <property type="term" value="F:oxidoreductase activity"/>
    <property type="evidence" value="ECO:0007669"/>
    <property type="project" value="InterPro"/>
</dbReference>